<evidence type="ECO:0000313" key="5">
    <source>
        <dbReference type="Proteomes" id="UP001562425"/>
    </source>
</evidence>
<dbReference type="PANTHER" id="PTHR19303:SF52">
    <property type="entry name" value="TIGGER TRANSPOSABLE ELEMENT-DERIVED PROTEIN 6"/>
    <property type="match status" value="1"/>
</dbReference>
<reference evidence="4 5" key="1">
    <citation type="submission" date="2024-05" db="EMBL/GenBank/DDBJ databases">
        <title>Culex pipiens pipiens assembly and annotation.</title>
        <authorList>
            <person name="Alout H."/>
            <person name="Durand T."/>
        </authorList>
    </citation>
    <scope>NUCLEOTIDE SEQUENCE [LARGE SCALE GENOMIC DNA]</scope>
    <source>
        <strain evidence="4">HA-2024</strain>
        <tissue evidence="4">Whole body</tissue>
    </source>
</reference>
<dbReference type="Gene3D" id="1.10.10.60">
    <property type="entry name" value="Homeodomain-like"/>
    <property type="match status" value="1"/>
</dbReference>
<dbReference type="SMART" id="SM00674">
    <property type="entry name" value="CENPB"/>
    <property type="match status" value="1"/>
</dbReference>
<keyword evidence="5" id="KW-1185">Reference proteome</keyword>
<proteinExistence type="predicted"/>
<evidence type="ECO:0000256" key="1">
    <source>
        <dbReference type="ARBA" id="ARBA00004123"/>
    </source>
</evidence>
<dbReference type="InterPro" id="IPR006600">
    <property type="entry name" value="HTH_CenpB_DNA-bd_dom"/>
</dbReference>
<sequence>MEGEAESTSSRNSPPATKRRRIMSLSEKFGIVNRLAAGEGSSRIARDHDVAESAVRRIGKQQATIRAAVETLGKKGAEAALKQRNLRLYKMESCLLVWLEDMRAKRLPVWSTKICAKAVQIYEAIGELGYEDSAEFLASFGWFTRFRKKYGLAEVRPHADRVPPIEVEFLASVKNMITGWRVLARADLHGGEDYVLVETVSGVVGAGERQLEEEDDKTVNELAKDSMLVLASDESYPQDLYEDSIKINLSEYLIAEVNTGTPLRLVWHRFTLDQAMQLLSKCIAQLHKSTLAIAWIKLFQDIPGRFCNEMLLRQITVNAATLKIPNSSINLARKLITPAELTTEEVIELFHKQQMERIRLEGLRTEVKQEPVDPTLIAELDRHLAALAEARAFFMANDRNGVRQELTTKRLEQVCGWAGEMRSELVEQVGERVEEKGTAVVGGSGAEVVASFELYEEITIKEETLGLDSEGE</sequence>
<evidence type="ECO:0000313" key="4">
    <source>
        <dbReference type="EMBL" id="KAL1388325.1"/>
    </source>
</evidence>
<organism evidence="4 5">
    <name type="scientific">Culex pipiens pipiens</name>
    <name type="common">Northern house mosquito</name>
    <dbReference type="NCBI Taxonomy" id="38569"/>
    <lineage>
        <taxon>Eukaryota</taxon>
        <taxon>Metazoa</taxon>
        <taxon>Ecdysozoa</taxon>
        <taxon>Arthropoda</taxon>
        <taxon>Hexapoda</taxon>
        <taxon>Insecta</taxon>
        <taxon>Pterygota</taxon>
        <taxon>Neoptera</taxon>
        <taxon>Endopterygota</taxon>
        <taxon>Diptera</taxon>
        <taxon>Nematocera</taxon>
        <taxon>Culicoidea</taxon>
        <taxon>Culicidae</taxon>
        <taxon>Culicinae</taxon>
        <taxon>Culicini</taxon>
        <taxon>Culex</taxon>
        <taxon>Culex</taxon>
    </lineage>
</organism>
<dbReference type="Gene3D" id="1.10.10.10">
    <property type="entry name" value="Winged helix-like DNA-binding domain superfamily/Winged helix DNA-binding domain"/>
    <property type="match status" value="1"/>
</dbReference>
<evidence type="ECO:0000256" key="2">
    <source>
        <dbReference type="ARBA" id="ARBA00023125"/>
    </source>
</evidence>
<feature type="domain" description="HTH CENPB-type" evidence="3">
    <location>
        <begin position="79"/>
        <end position="156"/>
    </location>
</feature>
<dbReference type="InterPro" id="IPR050863">
    <property type="entry name" value="CenT-Element_Derived"/>
</dbReference>
<comment type="caution">
    <text evidence="4">The sequence shown here is derived from an EMBL/GenBank/DDBJ whole genome shotgun (WGS) entry which is preliminary data.</text>
</comment>
<gene>
    <name evidence="4" type="ORF">pipiens_012622</name>
</gene>
<name>A0ABD1D1M4_CULPP</name>
<evidence type="ECO:0000259" key="3">
    <source>
        <dbReference type="PROSITE" id="PS51253"/>
    </source>
</evidence>
<dbReference type="PROSITE" id="PS51253">
    <property type="entry name" value="HTH_CENPB"/>
    <property type="match status" value="1"/>
</dbReference>
<dbReference type="SUPFAM" id="SSF46689">
    <property type="entry name" value="Homeodomain-like"/>
    <property type="match status" value="2"/>
</dbReference>
<comment type="subcellular location">
    <subcellularLocation>
        <location evidence="1">Nucleus</location>
    </subcellularLocation>
</comment>
<dbReference type="InterPro" id="IPR036388">
    <property type="entry name" value="WH-like_DNA-bd_sf"/>
</dbReference>
<dbReference type="GO" id="GO:0005634">
    <property type="term" value="C:nucleus"/>
    <property type="evidence" value="ECO:0007669"/>
    <property type="project" value="UniProtKB-SubCell"/>
</dbReference>
<accession>A0ABD1D1M4</accession>
<dbReference type="AlphaFoldDB" id="A0ABD1D1M4"/>
<dbReference type="Proteomes" id="UP001562425">
    <property type="component" value="Unassembled WGS sequence"/>
</dbReference>
<dbReference type="InterPro" id="IPR009057">
    <property type="entry name" value="Homeodomain-like_sf"/>
</dbReference>
<protein>
    <recommendedName>
        <fullName evidence="3">HTH CENPB-type domain-containing protein</fullName>
    </recommendedName>
</protein>
<dbReference type="Pfam" id="PF03221">
    <property type="entry name" value="HTH_Tnp_Tc5"/>
    <property type="match status" value="1"/>
</dbReference>
<keyword evidence="2" id="KW-0238">DNA-binding</keyword>
<dbReference type="EMBL" id="JBEHCU010008078">
    <property type="protein sequence ID" value="KAL1388325.1"/>
    <property type="molecule type" value="Genomic_DNA"/>
</dbReference>
<dbReference type="GO" id="GO:0003677">
    <property type="term" value="F:DNA binding"/>
    <property type="evidence" value="ECO:0007669"/>
    <property type="project" value="UniProtKB-KW"/>
</dbReference>
<dbReference type="PANTHER" id="PTHR19303">
    <property type="entry name" value="TRANSPOSON"/>
    <property type="match status" value="1"/>
</dbReference>